<accession>A0ABD5XBQ9</accession>
<reference evidence="1 2" key="1">
    <citation type="journal article" date="2014" name="Int. J. Syst. Evol. Microbiol.">
        <title>Complete genome sequence of Corynebacterium casei LMG S-19264T (=DSM 44701T), isolated from a smear-ripened cheese.</title>
        <authorList>
            <consortium name="US DOE Joint Genome Institute (JGI-PGF)"/>
            <person name="Walter F."/>
            <person name="Albersmeier A."/>
            <person name="Kalinowski J."/>
            <person name="Ruckert C."/>
        </authorList>
    </citation>
    <scope>NUCLEOTIDE SEQUENCE [LARGE SCALE GENOMIC DNA]</scope>
    <source>
        <strain evidence="1 2">CGMCC 4.7215</strain>
    </source>
</reference>
<dbReference type="InterPro" id="IPR055951">
    <property type="entry name" value="DUF7529"/>
</dbReference>
<dbReference type="Proteomes" id="UP001596414">
    <property type="component" value="Unassembled WGS sequence"/>
</dbReference>
<proteinExistence type="predicted"/>
<evidence type="ECO:0000313" key="1">
    <source>
        <dbReference type="EMBL" id="MFC7126979.1"/>
    </source>
</evidence>
<gene>
    <name evidence="1" type="ORF">ACFQJ7_13260</name>
</gene>
<evidence type="ECO:0000313" key="2">
    <source>
        <dbReference type="Proteomes" id="UP001596414"/>
    </source>
</evidence>
<sequence>MTDEEATSSPFNAFWQDLLDDTAATAAEYESEGWTVHTLSPGDVTAVYDREGPDRLSVLVPDAEFEETQNLVDTGTFDTVEVYRKTVSSVVFLLVVEQDSESETAIMLPVYYNTVSDSEFSDVIQKNEEILLHVHPLDNDDGVTFAHEDISPFLPDAAPESSE</sequence>
<protein>
    <submittedName>
        <fullName evidence="1">Uncharacterized protein</fullName>
    </submittedName>
</protein>
<dbReference type="EMBL" id="JBHSZQ010000047">
    <property type="protein sequence ID" value="MFC7126979.1"/>
    <property type="molecule type" value="Genomic_DNA"/>
</dbReference>
<organism evidence="1 2">
    <name type="scientific">Halovenus rubra</name>
    <dbReference type="NCBI Taxonomy" id="869890"/>
    <lineage>
        <taxon>Archaea</taxon>
        <taxon>Methanobacteriati</taxon>
        <taxon>Methanobacteriota</taxon>
        <taxon>Stenosarchaea group</taxon>
        <taxon>Halobacteria</taxon>
        <taxon>Halobacteriales</taxon>
        <taxon>Haloarculaceae</taxon>
        <taxon>Halovenus</taxon>
    </lineage>
</organism>
<name>A0ABD5XBQ9_9EURY</name>
<dbReference type="AlphaFoldDB" id="A0ABD5XBQ9"/>
<dbReference type="Pfam" id="PF24373">
    <property type="entry name" value="DUF7529"/>
    <property type="match status" value="1"/>
</dbReference>
<dbReference type="RefSeq" id="WP_267637177.1">
    <property type="nucleotide sequence ID" value="NZ_JAODIY010000009.1"/>
</dbReference>
<comment type="caution">
    <text evidence="1">The sequence shown here is derived from an EMBL/GenBank/DDBJ whole genome shotgun (WGS) entry which is preliminary data.</text>
</comment>